<name>A0A3Q9JNB3_9GAMM</name>
<evidence type="ECO:0000259" key="3">
    <source>
        <dbReference type="Pfam" id="PF13708"/>
    </source>
</evidence>
<keyword evidence="1" id="KW-0489">Methyltransferase</keyword>
<gene>
    <name evidence="4" type="ORF">DM558_07795</name>
</gene>
<dbReference type="CDD" id="cd02440">
    <property type="entry name" value="AdoMet_MTases"/>
    <property type="match status" value="1"/>
</dbReference>
<dbReference type="GO" id="GO:0003676">
    <property type="term" value="F:nucleic acid binding"/>
    <property type="evidence" value="ECO:0007669"/>
    <property type="project" value="InterPro"/>
</dbReference>
<dbReference type="Pfam" id="PF13708">
    <property type="entry name" value="DUF4942"/>
    <property type="match status" value="1"/>
</dbReference>
<dbReference type="GO" id="GO:0032259">
    <property type="term" value="P:methylation"/>
    <property type="evidence" value="ECO:0007669"/>
    <property type="project" value="UniProtKB-KW"/>
</dbReference>
<dbReference type="InterPro" id="IPR031339">
    <property type="entry name" value="DUF4942"/>
</dbReference>
<evidence type="ECO:0000256" key="2">
    <source>
        <dbReference type="ARBA" id="ARBA00022679"/>
    </source>
</evidence>
<organism evidence="4 5">
    <name type="scientific">Entomomonas moraniae</name>
    <dbReference type="NCBI Taxonomy" id="2213226"/>
    <lineage>
        <taxon>Bacteria</taxon>
        <taxon>Pseudomonadati</taxon>
        <taxon>Pseudomonadota</taxon>
        <taxon>Gammaproteobacteria</taxon>
        <taxon>Pseudomonadales</taxon>
        <taxon>Pseudomonadaceae</taxon>
        <taxon>Entomomonas</taxon>
    </lineage>
</organism>
<proteinExistence type="predicted"/>
<dbReference type="InterPro" id="IPR029063">
    <property type="entry name" value="SAM-dependent_MTases_sf"/>
</dbReference>
<dbReference type="AlphaFoldDB" id="A0A3Q9JNB3"/>
<evidence type="ECO:0000256" key="1">
    <source>
        <dbReference type="ARBA" id="ARBA00022603"/>
    </source>
</evidence>
<dbReference type="RefSeq" id="WP_127163228.1">
    <property type="nucleotide sequence ID" value="NZ_CP029822.1"/>
</dbReference>
<dbReference type="InterPro" id="IPR002052">
    <property type="entry name" value="DNA_methylase_N6_adenine_CS"/>
</dbReference>
<dbReference type="PROSITE" id="PS00092">
    <property type="entry name" value="N6_MTASE"/>
    <property type="match status" value="1"/>
</dbReference>
<dbReference type="SUPFAM" id="SSF53335">
    <property type="entry name" value="S-adenosyl-L-methionine-dependent methyltransferases"/>
    <property type="match status" value="1"/>
</dbReference>
<sequence length="530" mass="60186">MQTAELINNVEFYPPVEHTLIGSLLSEFEYKKSKITSFSNEIINSMSEVSCYFGSFYAKQNNNNHPPSLSYLLEKEGAVKALEAEYWNKVILLTGVMEIMPEKRRHELHEQIKKLETVEFNNDNIKSTVTDLLLNRDRFFAERLDGVFKALSGSHVTNQPEGFSKRMIIDNAHDCGLYNAWSYTDYRKIGYLHDLRLIVRKFAGLPGEGDVNLSGVTSNLVKAAFKVTGQWMSIDNGHIRLRVYKKGTAHVEISPDMAWKLNTVLAYLYPTAIPPKFRQKPKKQSKEFKLMNKPLPSEVITELANSDISTQFIKVKAYSINKAIEKELHSVLKQIGGVLTEKPREKYYYNVFSFDYNVYEAIEEIIRTGEIPDHRSYQFYPTPENIAQDAVAMADIQEGNTCLEPSAGIGGIADFMPKVKTTCIEISELHSRILKDKGFNVVTGDFLKLAEKTSKRFNRIIMNPPYSEGRWKAHLEAASSLLDKNGKLVAILPASVKDKELIKGFKHTYSKVYSNEFSGTSIDTVILVLE</sequence>
<feature type="domain" description="DUF4942" evidence="3">
    <location>
        <begin position="80"/>
        <end position="270"/>
    </location>
</feature>
<reference evidence="5" key="1">
    <citation type="submission" date="2018-06" db="EMBL/GenBank/DDBJ databases">
        <title>Complete genome of Pseudomonas insecticola strain QZS01.</title>
        <authorList>
            <person name="Wang J."/>
            <person name="Su Q."/>
        </authorList>
    </citation>
    <scope>NUCLEOTIDE SEQUENCE [LARGE SCALE GENOMIC DNA]</scope>
    <source>
        <strain evidence="5">QZS01</strain>
    </source>
</reference>
<evidence type="ECO:0000313" key="5">
    <source>
        <dbReference type="Proteomes" id="UP000273143"/>
    </source>
</evidence>
<dbReference type="Gene3D" id="3.40.50.150">
    <property type="entry name" value="Vaccinia Virus protein VP39"/>
    <property type="match status" value="1"/>
</dbReference>
<keyword evidence="2" id="KW-0808">Transferase</keyword>
<accession>A0A3Q9JNB3</accession>
<dbReference type="Proteomes" id="UP000273143">
    <property type="component" value="Chromosome"/>
</dbReference>
<dbReference type="GO" id="GO:0008168">
    <property type="term" value="F:methyltransferase activity"/>
    <property type="evidence" value="ECO:0007669"/>
    <property type="project" value="UniProtKB-KW"/>
</dbReference>
<protein>
    <submittedName>
        <fullName evidence="4">DUF4942 domain-containing protein</fullName>
    </submittedName>
</protein>
<keyword evidence="5" id="KW-1185">Reference proteome</keyword>
<dbReference type="EMBL" id="CP029822">
    <property type="protein sequence ID" value="AZS50687.1"/>
    <property type="molecule type" value="Genomic_DNA"/>
</dbReference>
<evidence type="ECO:0000313" key="4">
    <source>
        <dbReference type="EMBL" id="AZS50687.1"/>
    </source>
</evidence>
<dbReference type="KEGG" id="emo:DM558_07795"/>